<dbReference type="GO" id="GO:0016020">
    <property type="term" value="C:membrane"/>
    <property type="evidence" value="ECO:0007669"/>
    <property type="project" value="TreeGrafter"/>
</dbReference>
<keyword evidence="3" id="KW-0012">Acyltransferase</keyword>
<gene>
    <name evidence="3" type="ORF">TAO_0995</name>
</gene>
<dbReference type="RefSeq" id="WP_096526916.1">
    <property type="nucleotide sequence ID" value="NZ_AP014836.1"/>
</dbReference>
<keyword evidence="3" id="KW-0808">Transferase</keyword>
<feature type="transmembrane region" description="Helical" evidence="1">
    <location>
        <begin position="224"/>
        <end position="245"/>
    </location>
</feature>
<name>A0A1Q2SMJ0_9GAMM</name>
<accession>A0A1Q2SMJ0</accession>
<dbReference type="Pfam" id="PF01757">
    <property type="entry name" value="Acyl_transf_3"/>
    <property type="match status" value="1"/>
</dbReference>
<dbReference type="PANTHER" id="PTHR23028:SF131">
    <property type="entry name" value="BLR2367 PROTEIN"/>
    <property type="match status" value="1"/>
</dbReference>
<evidence type="ECO:0000313" key="4">
    <source>
        <dbReference type="Proteomes" id="UP000243679"/>
    </source>
</evidence>
<dbReference type="EMBL" id="AP014836">
    <property type="protein sequence ID" value="BAW80365.1"/>
    <property type="molecule type" value="Genomic_DNA"/>
</dbReference>
<dbReference type="AlphaFoldDB" id="A0A1Q2SMJ0"/>
<keyword evidence="1" id="KW-1133">Transmembrane helix</keyword>
<protein>
    <submittedName>
        <fullName evidence="3">Acyltransferase 3</fullName>
    </submittedName>
</protein>
<reference evidence="3 4" key="1">
    <citation type="journal article" date="2017" name="ISME J.">
        <title>An acid-tolerant ammonia-oxidizing ?-proteobacterium from soil.</title>
        <authorList>
            <person name="Hayatsu M."/>
            <person name="Tago K."/>
            <person name="Uchiyama I."/>
            <person name="Toyoda A."/>
            <person name="Wang Y."/>
            <person name="Shimomura Y."/>
            <person name="Okubo T."/>
            <person name="Kurisu F."/>
            <person name="Hirono Y."/>
            <person name="Nonaka K."/>
            <person name="Akiyama H."/>
            <person name="Itoh T."/>
            <person name="Takami H."/>
        </authorList>
    </citation>
    <scope>NUCLEOTIDE SEQUENCE [LARGE SCALE GENOMIC DNA]</scope>
    <source>
        <strain evidence="3 4">TAO100</strain>
    </source>
</reference>
<feature type="transmembrane region" description="Helical" evidence="1">
    <location>
        <begin position="89"/>
        <end position="110"/>
    </location>
</feature>
<organism evidence="3 4">
    <name type="scientific">Candidatus Nitrosoglobus terrae</name>
    <dbReference type="NCBI Taxonomy" id="1630141"/>
    <lineage>
        <taxon>Bacteria</taxon>
        <taxon>Pseudomonadati</taxon>
        <taxon>Pseudomonadota</taxon>
        <taxon>Gammaproteobacteria</taxon>
        <taxon>Chromatiales</taxon>
        <taxon>Chromatiaceae</taxon>
        <taxon>Candidatus Nitrosoglobus</taxon>
    </lineage>
</organism>
<proteinExistence type="predicted"/>
<feature type="transmembrane region" description="Helical" evidence="1">
    <location>
        <begin position="43"/>
        <end position="68"/>
    </location>
</feature>
<feature type="transmembrane region" description="Helical" evidence="1">
    <location>
        <begin position="290"/>
        <end position="307"/>
    </location>
</feature>
<sequence>MEFQKEKLEWIQALRAFAAISVVLFHTRVFLENKEILKPLWSLFSQGFLGVDIFFTISGYVVALSLLAKSPSMTMGTKFYIRRLIRIYSGYWPVLFVTLLFSVAQLRPILHVKEKMFTSILLSSTQMPDHWLEVAWSLAFEIRLYFLIILIYLLPGENFRKKILVTIFITIGYNLYWYTQHYNLVTEGVWSLRSVISSNIIEFLLGAYIATLPIGSFNFNKDMLLIPVFLIAATMSVIVGSNSLFNANYEFMRVGTYGIAGLFLLLIALTLQAHRKEIPKFITVIGDSSYSLYLLHPLILSLALFIANKLQNPTADIFLAIFAFVLSIYISVQWSKSVELPLYNALISFIK</sequence>
<keyword evidence="1" id="KW-0812">Transmembrane</keyword>
<dbReference type="Proteomes" id="UP000243679">
    <property type="component" value="Chromosome"/>
</dbReference>
<feature type="domain" description="Acyltransferase 3" evidence="2">
    <location>
        <begin position="9"/>
        <end position="331"/>
    </location>
</feature>
<dbReference type="PANTHER" id="PTHR23028">
    <property type="entry name" value="ACETYLTRANSFERASE"/>
    <property type="match status" value="1"/>
</dbReference>
<evidence type="ECO:0000313" key="3">
    <source>
        <dbReference type="EMBL" id="BAW80365.1"/>
    </source>
</evidence>
<feature type="transmembrane region" description="Helical" evidence="1">
    <location>
        <begin position="313"/>
        <end position="332"/>
    </location>
</feature>
<feature type="transmembrane region" description="Helical" evidence="1">
    <location>
        <begin position="163"/>
        <end position="179"/>
    </location>
</feature>
<feature type="transmembrane region" description="Helical" evidence="1">
    <location>
        <begin position="191"/>
        <end position="212"/>
    </location>
</feature>
<feature type="transmembrane region" description="Helical" evidence="1">
    <location>
        <begin position="251"/>
        <end position="269"/>
    </location>
</feature>
<dbReference type="GO" id="GO:0000271">
    <property type="term" value="P:polysaccharide biosynthetic process"/>
    <property type="evidence" value="ECO:0007669"/>
    <property type="project" value="TreeGrafter"/>
</dbReference>
<evidence type="ECO:0000256" key="1">
    <source>
        <dbReference type="SAM" id="Phobius"/>
    </source>
</evidence>
<keyword evidence="4" id="KW-1185">Reference proteome</keyword>
<dbReference type="KEGG" id="ntt:TAO_0995"/>
<dbReference type="InterPro" id="IPR050879">
    <property type="entry name" value="Acyltransferase_3"/>
</dbReference>
<keyword evidence="1" id="KW-0472">Membrane</keyword>
<feature type="transmembrane region" description="Helical" evidence="1">
    <location>
        <begin position="12"/>
        <end position="31"/>
    </location>
</feature>
<feature type="transmembrane region" description="Helical" evidence="1">
    <location>
        <begin position="130"/>
        <end position="154"/>
    </location>
</feature>
<evidence type="ECO:0000259" key="2">
    <source>
        <dbReference type="Pfam" id="PF01757"/>
    </source>
</evidence>
<dbReference type="InterPro" id="IPR002656">
    <property type="entry name" value="Acyl_transf_3_dom"/>
</dbReference>
<dbReference type="OrthoDB" id="9767863at2"/>
<dbReference type="GO" id="GO:0016747">
    <property type="term" value="F:acyltransferase activity, transferring groups other than amino-acyl groups"/>
    <property type="evidence" value="ECO:0007669"/>
    <property type="project" value="InterPro"/>
</dbReference>